<dbReference type="AlphaFoldDB" id="A0A4R1YZ39"/>
<dbReference type="OrthoDB" id="8479979at2"/>
<protein>
    <submittedName>
        <fullName evidence="1">Uncharacterized protein</fullName>
    </submittedName>
</protein>
<keyword evidence="2" id="KW-1185">Reference proteome</keyword>
<dbReference type="RefSeq" id="WP_132693766.1">
    <property type="nucleotide sequence ID" value="NZ_SLVM01000004.1"/>
</dbReference>
<gene>
    <name evidence="1" type="ORF">EV216_104114</name>
</gene>
<accession>A0A4R1YZ39</accession>
<dbReference type="Proteomes" id="UP000295277">
    <property type="component" value="Unassembled WGS sequence"/>
</dbReference>
<dbReference type="EMBL" id="SLVM01000004">
    <property type="protein sequence ID" value="TCM86562.1"/>
    <property type="molecule type" value="Genomic_DNA"/>
</dbReference>
<reference evidence="1 2" key="1">
    <citation type="submission" date="2019-03" db="EMBL/GenBank/DDBJ databases">
        <title>Genomic Encyclopedia of Type Strains, Phase IV (KMG-IV): sequencing the most valuable type-strain genomes for metagenomic binning, comparative biology and taxonomic classification.</title>
        <authorList>
            <person name="Goeker M."/>
        </authorList>
    </citation>
    <scope>NUCLEOTIDE SEQUENCE [LARGE SCALE GENOMIC DNA]</scope>
    <source>
        <strain evidence="1 2">DSM 21153</strain>
    </source>
</reference>
<name>A0A4R1YZ39_9RHOB</name>
<organism evidence="1 2">
    <name type="scientific">Rhodovulum steppense</name>
    <dbReference type="NCBI Taxonomy" id="540251"/>
    <lineage>
        <taxon>Bacteria</taxon>
        <taxon>Pseudomonadati</taxon>
        <taxon>Pseudomonadota</taxon>
        <taxon>Alphaproteobacteria</taxon>
        <taxon>Rhodobacterales</taxon>
        <taxon>Paracoccaceae</taxon>
        <taxon>Rhodovulum</taxon>
    </lineage>
</organism>
<comment type="caution">
    <text evidence="1">The sequence shown here is derived from an EMBL/GenBank/DDBJ whole genome shotgun (WGS) entry which is preliminary data.</text>
</comment>
<sequence>MDDDSAEWFTTAEVAAVVLAAGATDELPGTASGLKRWIKRQAAAHPDSWLILGLVDLLDGRHSSGQRFHLWPLTLAVKFPCRSCGQSVQKLPPHYRWTATRGHVSVVVQRGFQGRFKGCSVIGNS</sequence>
<evidence type="ECO:0000313" key="1">
    <source>
        <dbReference type="EMBL" id="TCM86562.1"/>
    </source>
</evidence>
<proteinExistence type="predicted"/>
<evidence type="ECO:0000313" key="2">
    <source>
        <dbReference type="Proteomes" id="UP000295277"/>
    </source>
</evidence>